<evidence type="ECO:0000256" key="2">
    <source>
        <dbReference type="ARBA" id="ARBA00001946"/>
    </source>
</evidence>
<dbReference type="PROSITE" id="PS01316">
    <property type="entry name" value="ATP_P_PHORIBOSYLTR"/>
    <property type="match status" value="1"/>
</dbReference>
<protein>
    <recommendedName>
        <fullName evidence="7 18">ATP phosphoribosyltransferase</fullName>
        <shortName evidence="18">ATP-PRT</shortName>
        <shortName evidence="18">ATP-PRTase</shortName>
        <ecNumber evidence="6 18">2.4.2.17</ecNumber>
    </recommendedName>
</protein>
<keyword evidence="10 18" id="KW-0328">Glycosyltransferase</keyword>
<dbReference type="AlphaFoldDB" id="A0ABD4Z608"/>
<evidence type="ECO:0000256" key="6">
    <source>
        <dbReference type="ARBA" id="ARBA00011946"/>
    </source>
</evidence>
<keyword evidence="13 18" id="KW-0547">Nucleotide-binding</keyword>
<keyword evidence="14 18" id="KW-0067">ATP-binding</keyword>
<dbReference type="Pfam" id="PF08029">
    <property type="entry name" value="HisG_C"/>
    <property type="match status" value="1"/>
</dbReference>
<organism evidence="21 22">
    <name type="scientific">Ignisphaera cupida</name>
    <dbReference type="NCBI Taxonomy" id="3050454"/>
    <lineage>
        <taxon>Archaea</taxon>
        <taxon>Thermoproteota</taxon>
        <taxon>Thermoprotei</taxon>
        <taxon>Desulfurococcales</taxon>
        <taxon>Desulfurococcaceae</taxon>
        <taxon>Ignisphaera</taxon>
    </lineage>
</organism>
<comment type="caution">
    <text evidence="21">The sequence shown here is derived from an EMBL/GenBank/DDBJ whole genome shotgun (WGS) entry which is preliminary data.</text>
</comment>
<keyword evidence="22" id="KW-1185">Reference proteome</keyword>
<dbReference type="InterPro" id="IPR011322">
    <property type="entry name" value="N-reg_PII-like_a/b"/>
</dbReference>
<dbReference type="GO" id="GO:0005737">
    <property type="term" value="C:cytoplasm"/>
    <property type="evidence" value="ECO:0007669"/>
    <property type="project" value="UniProtKB-SubCell"/>
</dbReference>
<comment type="activity regulation">
    <text evidence="18">Feedback inhibited by histidine.</text>
</comment>
<comment type="subcellular location">
    <subcellularLocation>
        <location evidence="3 18">Cytoplasm</location>
    </subcellularLocation>
</comment>
<sequence>MRIAIPNKGRLQQPTIELLSAAGIKLFSVDERALIVSTNWKDVEVIMVRPEDIPYIIEGGGASLGITGHDYVVESGAEVEEVLKLDFGKAKIVFAVPQTLGIKSVEELAKSGKEVRIATKYYNIALKYVRSRNLRAKIVKISGAAEVMPYLGAADAVIDVMSTGTTLKIHGLEPIDTVLETQAVVVARKDWILSKDANLIKIVITMLKGVIEGRNKKMLFMNVPSESLDKVLETLPAMLAPAVTRLSKGDAWEVITVVDEDSIPEVVSKVLELGARDIVVVDIEKVIK</sequence>
<dbReference type="InterPro" id="IPR018198">
    <property type="entry name" value="ATP_PRibTrfase_CS"/>
</dbReference>
<dbReference type="NCBIfam" id="TIGR03455">
    <property type="entry name" value="HisG_C-term"/>
    <property type="match status" value="1"/>
</dbReference>
<evidence type="ECO:0000313" key="21">
    <source>
        <dbReference type="EMBL" id="MDK6028378.1"/>
    </source>
</evidence>
<dbReference type="Gene3D" id="3.40.190.10">
    <property type="entry name" value="Periplasmic binding protein-like II"/>
    <property type="match status" value="2"/>
</dbReference>
<evidence type="ECO:0000256" key="5">
    <source>
        <dbReference type="ARBA" id="ARBA00007955"/>
    </source>
</evidence>
<dbReference type="EC" id="2.4.2.17" evidence="6 18"/>
<proteinExistence type="inferred from homology"/>
<evidence type="ECO:0000256" key="15">
    <source>
        <dbReference type="ARBA" id="ARBA00022842"/>
    </source>
</evidence>
<evidence type="ECO:0000256" key="8">
    <source>
        <dbReference type="ARBA" id="ARBA00022490"/>
    </source>
</evidence>
<evidence type="ECO:0000256" key="14">
    <source>
        <dbReference type="ARBA" id="ARBA00022840"/>
    </source>
</evidence>
<keyword evidence="9 18" id="KW-0028">Amino-acid biosynthesis</keyword>
<dbReference type="RefSeq" id="WP_285273343.1">
    <property type="nucleotide sequence ID" value="NZ_JASNVW010000001.1"/>
</dbReference>
<feature type="domain" description="ATP phosphoribosyltransferase catalytic" evidence="19">
    <location>
        <begin position="49"/>
        <end position="208"/>
    </location>
</feature>
<dbReference type="HAMAP" id="MF_00079">
    <property type="entry name" value="HisG_Long"/>
    <property type="match status" value="1"/>
</dbReference>
<keyword evidence="11 18" id="KW-0808">Transferase</keyword>
<name>A0ABD4Z608_9CREN</name>
<evidence type="ECO:0000313" key="22">
    <source>
        <dbReference type="Proteomes" id="UP001529235"/>
    </source>
</evidence>
<comment type="cofactor">
    <cofactor evidence="2 18">
        <name>Mg(2+)</name>
        <dbReference type="ChEBI" id="CHEBI:18420"/>
    </cofactor>
</comment>
<dbReference type="InterPro" id="IPR013115">
    <property type="entry name" value="HisG_C"/>
</dbReference>
<keyword evidence="15 18" id="KW-0460">Magnesium</keyword>
<dbReference type="PANTHER" id="PTHR21403:SF10">
    <property type="entry name" value="ATP PHOSPHORIBOSYLTRANSFERASE"/>
    <property type="match status" value="1"/>
</dbReference>
<dbReference type="FunFam" id="3.30.70.120:FF:000002">
    <property type="entry name" value="ATP phosphoribosyltransferase"/>
    <property type="match status" value="1"/>
</dbReference>
<dbReference type="GO" id="GO:0000287">
    <property type="term" value="F:magnesium ion binding"/>
    <property type="evidence" value="ECO:0007669"/>
    <property type="project" value="UniProtKB-UniRule"/>
</dbReference>
<evidence type="ECO:0000259" key="19">
    <source>
        <dbReference type="Pfam" id="PF01634"/>
    </source>
</evidence>
<dbReference type="GO" id="GO:0005524">
    <property type="term" value="F:ATP binding"/>
    <property type="evidence" value="ECO:0007669"/>
    <property type="project" value="UniProtKB-KW"/>
</dbReference>
<dbReference type="InterPro" id="IPR013820">
    <property type="entry name" value="ATP_PRibTrfase_cat"/>
</dbReference>
<evidence type="ECO:0000256" key="18">
    <source>
        <dbReference type="HAMAP-Rule" id="MF_00079"/>
    </source>
</evidence>
<evidence type="ECO:0000256" key="10">
    <source>
        <dbReference type="ARBA" id="ARBA00022676"/>
    </source>
</evidence>
<feature type="domain" description="Histidine biosynthesis HisG C-terminal" evidence="20">
    <location>
        <begin position="214"/>
        <end position="285"/>
    </location>
</feature>
<keyword evidence="12 18" id="KW-0479">Metal-binding</keyword>
<gene>
    <name evidence="18 21" type="primary">hisG</name>
    <name evidence="21" type="ORF">QPL79_03250</name>
</gene>
<comment type="similarity">
    <text evidence="5 18">Belongs to the ATP phosphoribosyltransferase family. Long subfamily.</text>
</comment>
<evidence type="ECO:0000256" key="1">
    <source>
        <dbReference type="ARBA" id="ARBA00000915"/>
    </source>
</evidence>
<dbReference type="GO" id="GO:0000105">
    <property type="term" value="P:L-histidine biosynthetic process"/>
    <property type="evidence" value="ECO:0007669"/>
    <property type="project" value="UniProtKB-UniRule"/>
</dbReference>
<dbReference type="NCBIfam" id="TIGR00070">
    <property type="entry name" value="hisG"/>
    <property type="match status" value="1"/>
</dbReference>
<dbReference type="InterPro" id="IPR015867">
    <property type="entry name" value="N-reg_PII/ATP_PRibTrfase_C"/>
</dbReference>
<evidence type="ECO:0000256" key="13">
    <source>
        <dbReference type="ARBA" id="ARBA00022741"/>
    </source>
</evidence>
<evidence type="ECO:0000256" key="11">
    <source>
        <dbReference type="ARBA" id="ARBA00022679"/>
    </source>
</evidence>
<evidence type="ECO:0000256" key="9">
    <source>
        <dbReference type="ARBA" id="ARBA00022605"/>
    </source>
</evidence>
<dbReference type="Proteomes" id="UP001529235">
    <property type="component" value="Unassembled WGS sequence"/>
</dbReference>
<dbReference type="Gene3D" id="3.30.70.120">
    <property type="match status" value="1"/>
</dbReference>
<reference evidence="21 22" key="1">
    <citation type="submission" date="2023-05" db="EMBL/GenBank/DDBJ databases">
        <title>A new hyperthermophilic archaea 'Ignisphaera cupida' sp. nov. and description of the family 'Ignisphaeraceae' fam. nov.</title>
        <authorList>
            <person name="Podosokorskaya O.A."/>
            <person name="Elcheninov A.G."/>
            <person name="Klukina A."/>
            <person name="Merkel A.Y."/>
        </authorList>
    </citation>
    <scope>NUCLEOTIDE SEQUENCE [LARGE SCALE GENOMIC DNA]</scope>
    <source>
        <strain evidence="21 22">4213-co</strain>
    </source>
</reference>
<dbReference type="InterPro" id="IPR001348">
    <property type="entry name" value="ATP_PRibTrfase_HisG"/>
</dbReference>
<evidence type="ECO:0000256" key="4">
    <source>
        <dbReference type="ARBA" id="ARBA00004667"/>
    </source>
</evidence>
<dbReference type="InterPro" id="IPR020621">
    <property type="entry name" value="ATP-PRT_HisG_long"/>
</dbReference>
<keyword evidence="8 18" id="KW-0963">Cytoplasm</keyword>
<dbReference type="SUPFAM" id="SSF54913">
    <property type="entry name" value="GlnB-like"/>
    <property type="match status" value="1"/>
</dbReference>
<comment type="pathway">
    <text evidence="4 18">Amino-acid biosynthesis; L-histidine biosynthesis; L-histidine from 5-phospho-alpha-D-ribose 1-diphosphate: step 1/9.</text>
</comment>
<dbReference type="PANTHER" id="PTHR21403">
    <property type="entry name" value="ATP PHOSPHORIBOSYLTRANSFERASE ATP-PRTASE"/>
    <property type="match status" value="1"/>
</dbReference>
<evidence type="ECO:0000256" key="3">
    <source>
        <dbReference type="ARBA" id="ARBA00004496"/>
    </source>
</evidence>
<evidence type="ECO:0000256" key="16">
    <source>
        <dbReference type="ARBA" id="ARBA00023102"/>
    </source>
</evidence>
<dbReference type="GO" id="GO:0003879">
    <property type="term" value="F:ATP phosphoribosyltransferase activity"/>
    <property type="evidence" value="ECO:0007669"/>
    <property type="project" value="UniProtKB-UniRule"/>
</dbReference>
<keyword evidence="16 18" id="KW-0368">Histidine biosynthesis</keyword>
<comment type="catalytic activity">
    <reaction evidence="1 18">
        <text>1-(5-phospho-beta-D-ribosyl)-ATP + diphosphate = 5-phospho-alpha-D-ribose 1-diphosphate + ATP</text>
        <dbReference type="Rhea" id="RHEA:18473"/>
        <dbReference type="ChEBI" id="CHEBI:30616"/>
        <dbReference type="ChEBI" id="CHEBI:33019"/>
        <dbReference type="ChEBI" id="CHEBI:58017"/>
        <dbReference type="ChEBI" id="CHEBI:73183"/>
        <dbReference type="EC" id="2.4.2.17"/>
    </reaction>
</comment>
<evidence type="ECO:0000256" key="7">
    <source>
        <dbReference type="ARBA" id="ARBA00020998"/>
    </source>
</evidence>
<dbReference type="SUPFAM" id="SSF53850">
    <property type="entry name" value="Periplasmic binding protein-like II"/>
    <property type="match status" value="1"/>
</dbReference>
<evidence type="ECO:0000259" key="20">
    <source>
        <dbReference type="Pfam" id="PF08029"/>
    </source>
</evidence>
<dbReference type="EMBL" id="JASNVW010000001">
    <property type="protein sequence ID" value="MDK6028378.1"/>
    <property type="molecule type" value="Genomic_DNA"/>
</dbReference>
<accession>A0ABD4Z608</accession>
<evidence type="ECO:0000256" key="12">
    <source>
        <dbReference type="ARBA" id="ARBA00022723"/>
    </source>
</evidence>
<comment type="function">
    <text evidence="17 18">Catalyzes the condensation of ATP and 5-phosphoribose 1-diphosphate to form N'-(5'-phosphoribosyl)-ATP (PR-ATP). Has a crucial role in the pathway because the rate of histidine biosynthesis seems to be controlled primarily by regulation of HisG enzymatic activity.</text>
</comment>
<evidence type="ECO:0000256" key="17">
    <source>
        <dbReference type="ARBA" id="ARBA00024861"/>
    </source>
</evidence>
<dbReference type="Pfam" id="PF01634">
    <property type="entry name" value="HisG"/>
    <property type="match status" value="1"/>
</dbReference>